<dbReference type="Proteomes" id="UP000199412">
    <property type="component" value="Unassembled WGS sequence"/>
</dbReference>
<name>A0A1G7EZT3_9PROT</name>
<feature type="domain" description="SH3b" evidence="2">
    <location>
        <begin position="70"/>
        <end position="134"/>
    </location>
</feature>
<keyword evidence="1" id="KW-0732">Signal</keyword>
<feature type="signal peptide" evidence="1">
    <location>
        <begin position="1"/>
        <end position="44"/>
    </location>
</feature>
<sequence length="205" mass="22143">MTCKTRQIGSYRRGRDRAGWLSRGGAAIVALSACLALPPVAATAQDQDTVPDPTAEADAPTLGPSGLPLPRFASLGSDHINMRTGPGTRYPVTWVYKRQGLPVEVVQETNDWRRVRDPDGDEGWVHKVMLSNSARMALVSGATPAVLLRQPDAAAEGIAEIEAGALVKVLQCPENSDHCRVEAQRFQGWLPRAALWGLLPDEEVD</sequence>
<accession>A0A1G7EZT3</accession>
<evidence type="ECO:0000259" key="2">
    <source>
        <dbReference type="PROSITE" id="PS51781"/>
    </source>
</evidence>
<dbReference type="EMBL" id="FNAP01000010">
    <property type="protein sequence ID" value="SDE69192.1"/>
    <property type="molecule type" value="Genomic_DNA"/>
</dbReference>
<feature type="chain" id="PRO_5011758302" evidence="1">
    <location>
        <begin position="45"/>
        <end position="205"/>
    </location>
</feature>
<dbReference type="STRING" id="69960.SAMN05421720_11053"/>
<gene>
    <name evidence="3" type="ORF">SAMN05421720_11053</name>
</gene>
<dbReference type="SMART" id="SM00287">
    <property type="entry name" value="SH3b"/>
    <property type="match status" value="1"/>
</dbReference>
<protein>
    <submittedName>
        <fullName evidence="3">SH3-like domain-containing protein</fullName>
    </submittedName>
</protein>
<proteinExistence type="predicted"/>
<dbReference type="InterPro" id="IPR010466">
    <property type="entry name" value="DUF1058"/>
</dbReference>
<dbReference type="OrthoDB" id="9810773at2"/>
<dbReference type="PROSITE" id="PS51781">
    <property type="entry name" value="SH3B"/>
    <property type="match status" value="1"/>
</dbReference>
<evidence type="ECO:0000256" key="1">
    <source>
        <dbReference type="SAM" id="SignalP"/>
    </source>
</evidence>
<reference evidence="3 4" key="1">
    <citation type="submission" date="2016-10" db="EMBL/GenBank/DDBJ databases">
        <authorList>
            <person name="de Groot N.N."/>
        </authorList>
    </citation>
    <scope>NUCLEOTIDE SEQUENCE [LARGE SCALE GENOMIC DNA]</scope>
    <source>
        <strain evidence="3 4">ATCC 700224</strain>
    </source>
</reference>
<dbReference type="Gene3D" id="2.30.30.40">
    <property type="entry name" value="SH3 Domains"/>
    <property type="match status" value="1"/>
</dbReference>
<organism evidence="3 4">
    <name type="scientific">Rhodospira trueperi</name>
    <dbReference type="NCBI Taxonomy" id="69960"/>
    <lineage>
        <taxon>Bacteria</taxon>
        <taxon>Pseudomonadati</taxon>
        <taxon>Pseudomonadota</taxon>
        <taxon>Alphaproteobacteria</taxon>
        <taxon>Rhodospirillales</taxon>
        <taxon>Rhodospirillaceae</taxon>
        <taxon>Rhodospira</taxon>
    </lineage>
</organism>
<dbReference type="PROSITE" id="PS51257">
    <property type="entry name" value="PROKAR_LIPOPROTEIN"/>
    <property type="match status" value="1"/>
</dbReference>
<evidence type="ECO:0000313" key="4">
    <source>
        <dbReference type="Proteomes" id="UP000199412"/>
    </source>
</evidence>
<dbReference type="InterPro" id="IPR003646">
    <property type="entry name" value="SH3-like_bac-type"/>
</dbReference>
<dbReference type="AlphaFoldDB" id="A0A1G7EZT3"/>
<keyword evidence="4" id="KW-1185">Reference proteome</keyword>
<evidence type="ECO:0000313" key="3">
    <source>
        <dbReference type="EMBL" id="SDE69192.1"/>
    </source>
</evidence>
<dbReference type="Pfam" id="PF06347">
    <property type="entry name" value="SH3_4"/>
    <property type="match status" value="2"/>
</dbReference>